<gene>
    <name evidence="4" type="ORF">GCM10008101_12640</name>
</gene>
<protein>
    <submittedName>
        <fullName evidence="4">Phospholipase/carboxylesterase</fullName>
    </submittedName>
</protein>
<keyword evidence="5" id="KW-1185">Reference proteome</keyword>
<dbReference type="SUPFAM" id="SSF53474">
    <property type="entry name" value="alpha/beta-Hydrolases"/>
    <property type="match status" value="1"/>
</dbReference>
<dbReference type="Pfam" id="PF02230">
    <property type="entry name" value="Abhydrolase_2"/>
    <property type="match status" value="1"/>
</dbReference>
<dbReference type="InterPro" id="IPR050565">
    <property type="entry name" value="LYPA1-2/EST-like"/>
</dbReference>
<dbReference type="EMBL" id="BMXY01000001">
    <property type="protein sequence ID" value="GGZ60273.1"/>
    <property type="molecule type" value="Genomic_DNA"/>
</dbReference>
<evidence type="ECO:0000259" key="3">
    <source>
        <dbReference type="Pfam" id="PF02230"/>
    </source>
</evidence>
<keyword evidence="2" id="KW-0378">Hydrolase</keyword>
<dbReference type="Proteomes" id="UP000643403">
    <property type="component" value="Unassembled WGS sequence"/>
</dbReference>
<evidence type="ECO:0000313" key="5">
    <source>
        <dbReference type="Proteomes" id="UP000643403"/>
    </source>
</evidence>
<comment type="caution">
    <text evidence="4">The sequence shown here is derived from an EMBL/GenBank/DDBJ whole genome shotgun (WGS) entry which is preliminary data.</text>
</comment>
<organism evidence="4 5">
    <name type="scientific">Cognatilysobacter xinjiangensis</name>
    <dbReference type="NCBI Taxonomy" id="546892"/>
    <lineage>
        <taxon>Bacteria</taxon>
        <taxon>Pseudomonadati</taxon>
        <taxon>Pseudomonadota</taxon>
        <taxon>Gammaproteobacteria</taxon>
        <taxon>Lysobacterales</taxon>
        <taxon>Lysobacteraceae</taxon>
        <taxon>Cognatilysobacter</taxon>
    </lineage>
</organism>
<evidence type="ECO:0000313" key="4">
    <source>
        <dbReference type="EMBL" id="GGZ60273.1"/>
    </source>
</evidence>
<comment type="similarity">
    <text evidence="1">Belongs to the AB hydrolase superfamily. AB hydrolase 2 family.</text>
</comment>
<accession>A0ABQ3C0V8</accession>
<dbReference type="InterPro" id="IPR029058">
    <property type="entry name" value="AB_hydrolase_fold"/>
</dbReference>
<reference evidence="5" key="1">
    <citation type="journal article" date="2019" name="Int. J. Syst. Evol. Microbiol.">
        <title>The Global Catalogue of Microorganisms (GCM) 10K type strain sequencing project: providing services to taxonomists for standard genome sequencing and annotation.</title>
        <authorList>
            <consortium name="The Broad Institute Genomics Platform"/>
            <consortium name="The Broad Institute Genome Sequencing Center for Infectious Disease"/>
            <person name="Wu L."/>
            <person name="Ma J."/>
        </authorList>
    </citation>
    <scope>NUCLEOTIDE SEQUENCE [LARGE SCALE GENOMIC DNA]</scope>
    <source>
        <strain evidence="5">KCTC 22558</strain>
    </source>
</reference>
<dbReference type="Gene3D" id="3.40.50.1820">
    <property type="entry name" value="alpha/beta hydrolase"/>
    <property type="match status" value="1"/>
</dbReference>
<dbReference type="InterPro" id="IPR003140">
    <property type="entry name" value="PLipase/COase/thioEstase"/>
</dbReference>
<feature type="domain" description="Phospholipase/carboxylesterase/thioesterase" evidence="3">
    <location>
        <begin position="25"/>
        <end position="218"/>
    </location>
</feature>
<dbReference type="PANTHER" id="PTHR10655">
    <property type="entry name" value="LYSOPHOSPHOLIPASE-RELATED"/>
    <property type="match status" value="1"/>
</dbReference>
<sequence length="225" mass="24541">MPQPGDLIDAADYAFSFRTLEPRPDAPRALLVLLHGVGSDELQLASIGERTPGDVLVALPRGYRSISGGKLGWYRVGLSEDGLQVVEDEAEEARLKLHEFVQQLQSRFDVPPERTVVAGFSQGGMLAASLALTSPETVAAFALLCGQMPPEVEPLHTPRADLAHLRALIVHGRQDDTLPVEQAELSDERLSQLGIRHELRLHRGGHELTGVVENDAVEWLSRVLA</sequence>
<name>A0ABQ3C0V8_9GAMM</name>
<evidence type="ECO:0000256" key="2">
    <source>
        <dbReference type="ARBA" id="ARBA00022801"/>
    </source>
</evidence>
<proteinExistence type="inferred from homology"/>
<dbReference type="PANTHER" id="PTHR10655:SF17">
    <property type="entry name" value="LYSOPHOSPHOLIPASE-LIKE PROTEIN 1"/>
    <property type="match status" value="1"/>
</dbReference>
<evidence type="ECO:0000256" key="1">
    <source>
        <dbReference type="ARBA" id="ARBA00006499"/>
    </source>
</evidence>